<dbReference type="EMBL" id="BK014662">
    <property type="protein sequence ID" value="DAD66521.1"/>
    <property type="molecule type" value="Genomic_DNA"/>
</dbReference>
<sequence>MATNDTSIVRLCEVKSIIDDTDGLRIKVRLTPEDNDITLDKDLPYAFPLIPKMLHVTPKIGECVFIILANQGDKSGNRYYIGPVISQPQMLNKDPFNFSAVSLLEGNQVISPAEAPSMNPQINGTLPEYGDIAIQGRQNCDIIMKDNEMRIRCGFKESPTAAQPNNLFFNKLNPAYIQMKYIQGKLKSSKEEFGSAINVVADKINLLSHISRDNFNLTDAKSLISDEELLKILDSAHPVVYGDTLVQFLKLFLNAFMTHSHAFPMDPPTNNTILTNASTFNFNEMLSTSIKVN</sequence>
<name>A0A8S5L9H2_9CAUD</name>
<reference evidence="1" key="1">
    <citation type="journal article" date="2021" name="Proc. Natl. Acad. Sci. U.S.A.">
        <title>A Catalog of Tens of Thousands of Viruses from Human Metagenomes Reveals Hidden Associations with Chronic Diseases.</title>
        <authorList>
            <person name="Tisza M.J."/>
            <person name="Buck C.B."/>
        </authorList>
    </citation>
    <scope>NUCLEOTIDE SEQUENCE</scope>
    <source>
        <strain evidence="1">CtPuP5</strain>
    </source>
</reference>
<proteinExistence type="predicted"/>
<protein>
    <submittedName>
        <fullName evidence="1">Uncharacterized protein</fullName>
    </submittedName>
</protein>
<evidence type="ECO:0000313" key="1">
    <source>
        <dbReference type="EMBL" id="DAD66521.1"/>
    </source>
</evidence>
<organism evidence="1">
    <name type="scientific">Myoviridae sp. ctPuP5</name>
    <dbReference type="NCBI Taxonomy" id="2823543"/>
    <lineage>
        <taxon>Viruses</taxon>
        <taxon>Duplodnaviria</taxon>
        <taxon>Heunggongvirae</taxon>
        <taxon>Uroviricota</taxon>
        <taxon>Caudoviricetes</taxon>
    </lineage>
</organism>
<accession>A0A8S5L9H2</accession>